<feature type="chain" id="PRO_5034259848" description="Secreted protein" evidence="1">
    <location>
        <begin position="22"/>
        <end position="136"/>
    </location>
</feature>
<organism evidence="2 3">
    <name type="scientific">Cyprinus carpio</name>
    <name type="common">Common carp</name>
    <dbReference type="NCBI Taxonomy" id="7962"/>
    <lineage>
        <taxon>Eukaryota</taxon>
        <taxon>Metazoa</taxon>
        <taxon>Chordata</taxon>
        <taxon>Craniata</taxon>
        <taxon>Vertebrata</taxon>
        <taxon>Euteleostomi</taxon>
        <taxon>Actinopterygii</taxon>
        <taxon>Neopterygii</taxon>
        <taxon>Teleostei</taxon>
        <taxon>Ostariophysi</taxon>
        <taxon>Cypriniformes</taxon>
        <taxon>Cyprinidae</taxon>
        <taxon>Cyprininae</taxon>
        <taxon>Cyprinus</taxon>
    </lineage>
</organism>
<evidence type="ECO:0000256" key="1">
    <source>
        <dbReference type="SAM" id="SignalP"/>
    </source>
</evidence>
<dbReference type="Ensembl" id="ENSCCRT00020009412.1">
    <property type="protein sequence ID" value="ENSCCRP00020008407.1"/>
    <property type="gene ID" value="ENSCCRG00020004471.1"/>
</dbReference>
<sequence length="136" mass="14912">MGDHIRLFLCSGALSIGLLSTSSPPLSFTECCGCPSIVLLLTGVVGAKNTKVQPGWKSFMSKIKLQGEHHELCVSDKIVKMLYFGQGITLGFWKLFSNPRVLLVCEENVHFVTFVLLALLRYSVCFTAILSLQSSV</sequence>
<proteinExistence type="predicted"/>
<keyword evidence="1" id="KW-0732">Signal</keyword>
<feature type="signal peptide" evidence="1">
    <location>
        <begin position="1"/>
        <end position="21"/>
    </location>
</feature>
<protein>
    <recommendedName>
        <fullName evidence="4">Secreted protein</fullName>
    </recommendedName>
</protein>
<dbReference type="Proteomes" id="UP000694701">
    <property type="component" value="Unplaced"/>
</dbReference>
<reference evidence="2" key="1">
    <citation type="submission" date="2025-08" db="UniProtKB">
        <authorList>
            <consortium name="Ensembl"/>
        </authorList>
    </citation>
    <scope>IDENTIFICATION</scope>
</reference>
<name>A0A8C2C8F7_CYPCA</name>
<evidence type="ECO:0000313" key="2">
    <source>
        <dbReference type="Ensembl" id="ENSCCRP00020008407.1"/>
    </source>
</evidence>
<accession>A0A8C2C8F7</accession>
<evidence type="ECO:0000313" key="3">
    <source>
        <dbReference type="Proteomes" id="UP000694701"/>
    </source>
</evidence>
<evidence type="ECO:0008006" key="4">
    <source>
        <dbReference type="Google" id="ProtNLM"/>
    </source>
</evidence>
<dbReference type="AlphaFoldDB" id="A0A8C2C8F7"/>